<dbReference type="Proteomes" id="UP001337655">
    <property type="component" value="Unassembled WGS sequence"/>
</dbReference>
<feature type="compositionally biased region" description="Basic and acidic residues" evidence="1">
    <location>
        <begin position="248"/>
        <end position="259"/>
    </location>
</feature>
<feature type="compositionally biased region" description="Basic and acidic residues" evidence="1">
    <location>
        <begin position="216"/>
        <end position="238"/>
    </location>
</feature>
<evidence type="ECO:0000256" key="1">
    <source>
        <dbReference type="SAM" id="MobiDB-lite"/>
    </source>
</evidence>
<dbReference type="RefSeq" id="XP_064655621.1">
    <property type="nucleotide sequence ID" value="XM_064806295.1"/>
</dbReference>
<comment type="caution">
    <text evidence="2">The sequence shown here is derived from an EMBL/GenBank/DDBJ whole genome shotgun (WGS) entry which is preliminary data.</text>
</comment>
<keyword evidence="3" id="KW-1185">Reference proteome</keyword>
<evidence type="ECO:0000313" key="2">
    <source>
        <dbReference type="EMBL" id="KAK5165537.1"/>
    </source>
</evidence>
<dbReference type="EMBL" id="JAVRRT010000016">
    <property type="protein sequence ID" value="KAK5165537.1"/>
    <property type="molecule type" value="Genomic_DNA"/>
</dbReference>
<sequence length="407" mass="45600">MPRRALPWDTEETEKKPKQKKASPPPRRKEPTANSGDDLVDSDLNPIHPPSPEPKKPKERPDRSPSTSPAPAPPAVVYMREGYAADDAWRMVEDEFYTTAQTFTQHIHRAEYVRLRKLACSRGAHVLKGVTHGTDGRTKKSDEVRLKGEVEERAQKRREVVGGESSEEEDEDEYMHDPLLAVLMTKDKGMARDLVSVRRGRAKTRAAAGFEQSPRNVERRRDLVGERETSPPRFDLAKARRPAGGEAAKQERYRQEPPRQEAPSSDDDEDGLDAPPVRTARPTYAKADKRRAESAAPGTASKDTNGVKREDRKESESVFKQFARPKAESSRIAPPTSRRRHEQAAAASKLTKTPGMFGETDKNSGTKSAVSDDAATHYAKYKADKEKKQQEQKRKAKAADEIPTFLF</sequence>
<protein>
    <submittedName>
        <fullName evidence="2">Uncharacterized protein</fullName>
    </submittedName>
</protein>
<evidence type="ECO:0000313" key="3">
    <source>
        <dbReference type="Proteomes" id="UP001337655"/>
    </source>
</evidence>
<feature type="region of interest" description="Disordered" evidence="1">
    <location>
        <begin position="1"/>
        <end position="75"/>
    </location>
</feature>
<organism evidence="2 3">
    <name type="scientific">Saxophila tyrrhenica</name>
    <dbReference type="NCBI Taxonomy" id="1690608"/>
    <lineage>
        <taxon>Eukaryota</taxon>
        <taxon>Fungi</taxon>
        <taxon>Dikarya</taxon>
        <taxon>Ascomycota</taxon>
        <taxon>Pezizomycotina</taxon>
        <taxon>Dothideomycetes</taxon>
        <taxon>Dothideomycetidae</taxon>
        <taxon>Mycosphaerellales</taxon>
        <taxon>Extremaceae</taxon>
        <taxon>Saxophila</taxon>
    </lineage>
</organism>
<dbReference type="AlphaFoldDB" id="A0AAV9P096"/>
<feature type="compositionally biased region" description="Acidic residues" evidence="1">
    <location>
        <begin position="165"/>
        <end position="174"/>
    </location>
</feature>
<feature type="compositionally biased region" description="Basic and acidic residues" evidence="1">
    <location>
        <begin position="381"/>
        <end position="400"/>
    </location>
</feature>
<accession>A0AAV9P096</accession>
<feature type="region of interest" description="Disordered" evidence="1">
    <location>
        <begin position="199"/>
        <end position="407"/>
    </location>
</feature>
<name>A0AAV9P096_9PEZI</name>
<feature type="compositionally biased region" description="Basic and acidic residues" evidence="1">
    <location>
        <begin position="305"/>
        <end position="317"/>
    </location>
</feature>
<feature type="compositionally biased region" description="Basic and acidic residues" evidence="1">
    <location>
        <begin position="53"/>
        <end position="63"/>
    </location>
</feature>
<reference evidence="2 3" key="1">
    <citation type="submission" date="2023-08" db="EMBL/GenBank/DDBJ databases">
        <title>Black Yeasts Isolated from many extreme environments.</title>
        <authorList>
            <person name="Coleine C."/>
            <person name="Stajich J.E."/>
            <person name="Selbmann L."/>
        </authorList>
    </citation>
    <scope>NUCLEOTIDE SEQUENCE [LARGE SCALE GENOMIC DNA]</scope>
    <source>
        <strain evidence="2 3">CCFEE 5935</strain>
    </source>
</reference>
<dbReference type="GeneID" id="89930398"/>
<proteinExistence type="predicted"/>
<feature type="region of interest" description="Disordered" evidence="1">
    <location>
        <begin position="154"/>
        <end position="174"/>
    </location>
</feature>
<gene>
    <name evidence="2" type="ORF">LTR77_009066</name>
</gene>